<dbReference type="AlphaFoldDB" id="A0A380N3E6"/>
<proteinExistence type="predicted"/>
<evidence type="ECO:0000313" key="1">
    <source>
        <dbReference type="EMBL" id="SUO98317.1"/>
    </source>
</evidence>
<sequence length="64" mass="7847">MRLTMHDNKKLLLMLNRAENQQKVKYLINIVLNLENNDTLFQAAWKPRKNQKTEIYNKRDMHDY</sequence>
<name>A0A380N3E6_9GAMM</name>
<keyword evidence="2" id="KW-1185">Reference proteome</keyword>
<reference evidence="1 2" key="1">
    <citation type="submission" date="2018-06" db="EMBL/GenBank/DDBJ databases">
        <authorList>
            <consortium name="Pathogen Informatics"/>
            <person name="Doyle S."/>
        </authorList>
    </citation>
    <scope>NUCLEOTIDE SEQUENCE [LARGE SCALE GENOMIC DNA]</scope>
    <source>
        <strain evidence="1 2">NCTC10717</strain>
    </source>
</reference>
<accession>A0A380N3E6</accession>
<dbReference type="Proteomes" id="UP000254575">
    <property type="component" value="Unassembled WGS sequence"/>
</dbReference>
<evidence type="ECO:0000313" key="2">
    <source>
        <dbReference type="Proteomes" id="UP000254575"/>
    </source>
</evidence>
<organism evidence="1 2">
    <name type="scientific">Suttonella indologenes</name>
    <dbReference type="NCBI Taxonomy" id="13276"/>
    <lineage>
        <taxon>Bacteria</taxon>
        <taxon>Pseudomonadati</taxon>
        <taxon>Pseudomonadota</taxon>
        <taxon>Gammaproteobacteria</taxon>
        <taxon>Cardiobacteriales</taxon>
        <taxon>Cardiobacteriaceae</taxon>
        <taxon>Suttonella</taxon>
    </lineage>
</organism>
<gene>
    <name evidence="1" type="ORF">NCTC10717_02059</name>
</gene>
<protein>
    <submittedName>
        <fullName evidence="1">Uncharacterized protein</fullName>
    </submittedName>
</protein>
<dbReference type="EMBL" id="UHIA01000004">
    <property type="protein sequence ID" value="SUO98317.1"/>
    <property type="molecule type" value="Genomic_DNA"/>
</dbReference>